<dbReference type="EMBL" id="JBITYT010000002">
    <property type="protein sequence ID" value="MFI9118792.1"/>
    <property type="molecule type" value="Genomic_DNA"/>
</dbReference>
<evidence type="ECO:0000313" key="10">
    <source>
        <dbReference type="EMBL" id="MFI9118792.1"/>
    </source>
</evidence>
<feature type="transmembrane region" description="Helical" evidence="8">
    <location>
        <begin position="477"/>
        <end position="497"/>
    </location>
</feature>
<evidence type="ECO:0000256" key="3">
    <source>
        <dbReference type="ARBA" id="ARBA00022692"/>
    </source>
</evidence>
<sequence length="1120" mass="112166">MTGFVFLRVGAHRLLLAAALLAVLLTTTVLATLAAFSGSIGDAALQAGLRGRSAADASLLVSGQVPAEKRAGADAAVRDGTRASFDGLPVTVRRLESSGPYALPRSLRPAAAREDEPDLTHFAALDRSRLSLVRGSWPSAARAGGVVETALPEEAARRLKAGPGTLLDLTDRLTERRVRARITGVYRPVDTTDPYWLLDPAGGRGVRTVSFTTYGPLLTDPAVLASGALAPGDTSWLGTADFTGFTTDRMDALRAAATEGPKALAENRAAFGATVSASTGLPAVLDQTGRALLVSRSTLLIVAVQLVLLAAYALLLVARLLSTERSGETALLRARGASRRRIAGLAAAEALLLALPAAVAAPLLSGPLTRLFAERSALSSLGVRLDTSPSPGVWLVAAVVALCCAAAVVAPALAAGDGAAVPLREARSASLPGAVRAGADLGLLAVAAVAYWQLQRPAAAGGTLGADGGGGGSVDPVLVAAPALALLAGTVLTLRLLPPAARLAERRAAGGRGLSAALAGWQFSRRPLRGAGPVLLLVLAVAMGMLAVGQSGSWERSQHDQADFRAGTDIRVLSPGPGEPTRTERLGAVPGVTAVAPVHRTTTDASGRSATVLAVDTRDAAGGMLLRPDLAGTTAPSLLAPLAPEPGPRPGLALPAGSRALTADLRAAAPAGSGPSRVTAVLEDPSGVPYRQALGTLPSDDRVHRLSLDLGALTAAPGADGGRGSGGLLTLTGLEFDGGIAEGPRHNRTVRVEGLTATGADGGTRTHAPAEVLAGWSSEIEQTESGEGGTSRPAAGGPGRPAPGGGPAPYSVSFEARGPAAGDLHAAPEEYALRLGAPAPKPPERLPAVATGAFMAATGAKPGDTVAVTVGGLRVPVSVDRVVEELPTTGPGARTAADPSAAASADGGAVLLDLAAVNGYLAGTGDGTASLPATEWWLTTAPGRTAEVAAALRARPDADPAQVLVRDEIAAELLGDPLGAGPDAALMAVAAAAAALAAVGFAVGSAGALRERSAEFGVLRALGTPQRRLARLIAAEQGLLIGIGLLVGTGLGTVLARAVVPLVVLTGQATRPVPPVLVELPVGRVALLIAGVAALPLAIVVAIALRRTDPAVTLRHQGAN</sequence>
<keyword evidence="5 8" id="KW-0472">Membrane</keyword>
<feature type="transmembrane region" description="Helical" evidence="8">
    <location>
        <begin position="393"/>
        <end position="414"/>
    </location>
</feature>
<protein>
    <submittedName>
        <fullName evidence="10">FtsX-like permease family protein</fullName>
    </submittedName>
</protein>
<evidence type="ECO:0000256" key="1">
    <source>
        <dbReference type="ARBA" id="ARBA00004651"/>
    </source>
</evidence>
<keyword evidence="2" id="KW-1003">Cell membrane</keyword>
<feature type="region of interest" description="Disordered" evidence="7">
    <location>
        <begin position="777"/>
        <end position="815"/>
    </location>
</feature>
<dbReference type="RefSeq" id="WP_399611100.1">
    <property type="nucleotide sequence ID" value="NZ_JBITYT010000002.1"/>
</dbReference>
<feature type="transmembrane region" description="Helical" evidence="8">
    <location>
        <begin position="299"/>
        <end position="321"/>
    </location>
</feature>
<feature type="transmembrane region" description="Helical" evidence="8">
    <location>
        <begin position="984"/>
        <end position="1003"/>
    </location>
</feature>
<feature type="transmembrane region" description="Helical" evidence="8">
    <location>
        <begin position="1038"/>
        <end position="1065"/>
    </location>
</feature>
<name>A0ABW8CNQ1_STRBI</name>
<evidence type="ECO:0000256" key="5">
    <source>
        <dbReference type="ARBA" id="ARBA00023136"/>
    </source>
</evidence>
<evidence type="ECO:0000313" key="11">
    <source>
        <dbReference type="Proteomes" id="UP001614391"/>
    </source>
</evidence>
<comment type="similarity">
    <text evidence="6">Belongs to the ABC-4 integral membrane protein family.</text>
</comment>
<evidence type="ECO:0000259" key="9">
    <source>
        <dbReference type="Pfam" id="PF02687"/>
    </source>
</evidence>
<evidence type="ECO:0000256" key="4">
    <source>
        <dbReference type="ARBA" id="ARBA00022989"/>
    </source>
</evidence>
<dbReference type="Pfam" id="PF02687">
    <property type="entry name" value="FtsX"/>
    <property type="match status" value="2"/>
</dbReference>
<proteinExistence type="inferred from homology"/>
<dbReference type="PANTHER" id="PTHR30572">
    <property type="entry name" value="MEMBRANE COMPONENT OF TRANSPORTER-RELATED"/>
    <property type="match status" value="1"/>
</dbReference>
<evidence type="ECO:0000256" key="6">
    <source>
        <dbReference type="ARBA" id="ARBA00038076"/>
    </source>
</evidence>
<dbReference type="PANTHER" id="PTHR30572:SF4">
    <property type="entry name" value="ABC TRANSPORTER PERMEASE YTRF"/>
    <property type="match status" value="1"/>
</dbReference>
<keyword evidence="11" id="KW-1185">Reference proteome</keyword>
<feature type="domain" description="ABC3 transporter permease C-terminal" evidence="9">
    <location>
        <begin position="301"/>
        <end position="410"/>
    </location>
</feature>
<accession>A0ABW8CNQ1</accession>
<feature type="transmembrane region" description="Helical" evidence="8">
    <location>
        <begin position="342"/>
        <end position="364"/>
    </location>
</feature>
<keyword evidence="3 8" id="KW-0812">Transmembrane</keyword>
<feature type="transmembrane region" description="Helical" evidence="8">
    <location>
        <begin position="1085"/>
        <end position="1105"/>
    </location>
</feature>
<evidence type="ECO:0000256" key="8">
    <source>
        <dbReference type="SAM" id="Phobius"/>
    </source>
</evidence>
<feature type="transmembrane region" description="Helical" evidence="8">
    <location>
        <begin position="434"/>
        <end position="454"/>
    </location>
</feature>
<keyword evidence="4 8" id="KW-1133">Transmembrane helix</keyword>
<feature type="transmembrane region" description="Helical" evidence="8">
    <location>
        <begin position="534"/>
        <end position="554"/>
    </location>
</feature>
<organism evidence="10 11">
    <name type="scientific">Streptomyces bikiniensis</name>
    <dbReference type="NCBI Taxonomy" id="1896"/>
    <lineage>
        <taxon>Bacteria</taxon>
        <taxon>Bacillati</taxon>
        <taxon>Actinomycetota</taxon>
        <taxon>Actinomycetes</taxon>
        <taxon>Kitasatosporales</taxon>
        <taxon>Streptomycetaceae</taxon>
        <taxon>Streptomyces</taxon>
    </lineage>
</organism>
<evidence type="ECO:0000256" key="2">
    <source>
        <dbReference type="ARBA" id="ARBA00022475"/>
    </source>
</evidence>
<comment type="subcellular location">
    <subcellularLocation>
        <location evidence="1">Cell membrane</location>
        <topology evidence="1">Multi-pass membrane protein</topology>
    </subcellularLocation>
</comment>
<comment type="caution">
    <text evidence="10">The sequence shown here is derived from an EMBL/GenBank/DDBJ whole genome shotgun (WGS) entry which is preliminary data.</text>
</comment>
<reference evidence="10 11" key="1">
    <citation type="submission" date="2024-10" db="EMBL/GenBank/DDBJ databases">
        <title>The Natural Products Discovery Center: Release of the First 8490 Sequenced Strains for Exploring Actinobacteria Biosynthetic Diversity.</title>
        <authorList>
            <person name="Kalkreuter E."/>
            <person name="Kautsar S.A."/>
            <person name="Yang D."/>
            <person name="Bader C.D."/>
            <person name="Teijaro C.N."/>
            <person name="Fluegel L."/>
            <person name="Davis C.M."/>
            <person name="Simpson J.R."/>
            <person name="Lauterbach L."/>
            <person name="Steele A.D."/>
            <person name="Gui C."/>
            <person name="Meng S."/>
            <person name="Li G."/>
            <person name="Viehrig K."/>
            <person name="Ye F."/>
            <person name="Su P."/>
            <person name="Kiefer A.F."/>
            <person name="Nichols A."/>
            <person name="Cepeda A.J."/>
            <person name="Yan W."/>
            <person name="Fan B."/>
            <person name="Jiang Y."/>
            <person name="Adhikari A."/>
            <person name="Zheng C.-J."/>
            <person name="Schuster L."/>
            <person name="Cowan T.M."/>
            <person name="Smanski M.J."/>
            <person name="Chevrette M.G."/>
            <person name="De Carvalho L.P.S."/>
            <person name="Shen B."/>
        </authorList>
    </citation>
    <scope>NUCLEOTIDE SEQUENCE [LARGE SCALE GENOMIC DNA]</scope>
    <source>
        <strain evidence="10 11">NPDC053346</strain>
    </source>
</reference>
<dbReference type="InterPro" id="IPR003838">
    <property type="entry name" value="ABC3_permease_C"/>
</dbReference>
<evidence type="ECO:0000256" key="7">
    <source>
        <dbReference type="SAM" id="MobiDB-lite"/>
    </source>
</evidence>
<feature type="domain" description="ABC3 transporter permease C-terminal" evidence="9">
    <location>
        <begin position="988"/>
        <end position="1105"/>
    </location>
</feature>
<dbReference type="Proteomes" id="UP001614391">
    <property type="component" value="Unassembled WGS sequence"/>
</dbReference>
<gene>
    <name evidence="10" type="ORF">ACIGW0_05180</name>
</gene>
<dbReference type="InterPro" id="IPR050250">
    <property type="entry name" value="Macrolide_Exporter_MacB"/>
</dbReference>